<accession>A0A916EHL7</accession>
<dbReference type="Proteomes" id="UP000684084">
    <property type="component" value="Unassembled WGS sequence"/>
</dbReference>
<proteinExistence type="predicted"/>
<protein>
    <recommendedName>
        <fullName evidence="3">Serine-threonine/tyrosine-protein kinase catalytic domain-containing protein</fullName>
    </recommendedName>
</protein>
<dbReference type="EMBL" id="CAGKOT010000063">
    <property type="protein sequence ID" value="CAB5388918.1"/>
    <property type="molecule type" value="Genomic_DNA"/>
</dbReference>
<evidence type="ECO:0000313" key="2">
    <source>
        <dbReference type="Proteomes" id="UP000684084"/>
    </source>
</evidence>
<reference evidence="1" key="1">
    <citation type="submission" date="2020-05" db="EMBL/GenBank/DDBJ databases">
        <authorList>
            <person name="Rincon C."/>
            <person name="Sanders R I."/>
            <person name="Robbins C."/>
            <person name="Chaturvedi A."/>
        </authorList>
    </citation>
    <scope>NUCLEOTIDE SEQUENCE</scope>
    <source>
        <strain evidence="1">CHB12</strain>
    </source>
</reference>
<evidence type="ECO:0000313" key="1">
    <source>
        <dbReference type="EMBL" id="CAB5388918.1"/>
    </source>
</evidence>
<gene>
    <name evidence="1" type="ORF">CHRIB12_LOCUS20813</name>
</gene>
<name>A0A916EHL7_9GLOM</name>
<evidence type="ECO:0008006" key="3">
    <source>
        <dbReference type="Google" id="ProtNLM"/>
    </source>
</evidence>
<dbReference type="AlphaFoldDB" id="A0A916EHL7"/>
<comment type="caution">
    <text evidence="1">The sequence shown here is derived from an EMBL/GenBank/DDBJ whole genome shotgun (WGS) entry which is preliminary data.</text>
</comment>
<organism evidence="1 2">
    <name type="scientific">Rhizophagus irregularis</name>
    <dbReference type="NCBI Taxonomy" id="588596"/>
    <lineage>
        <taxon>Eukaryota</taxon>
        <taxon>Fungi</taxon>
        <taxon>Fungi incertae sedis</taxon>
        <taxon>Mucoromycota</taxon>
        <taxon>Glomeromycotina</taxon>
        <taxon>Glomeromycetes</taxon>
        <taxon>Glomerales</taxon>
        <taxon>Glomeraceae</taxon>
        <taxon>Rhizophagus</taxon>
    </lineage>
</organism>
<sequence length="96" mass="11174">MERCWDLNPNNRPSAIEVSELIELFCNSSYMGANKDKEIEKQFKEAEEYRKANYTSIGNSQLTSHHPQAYYTSRLLNPFTRDLSNNDTDCLDCMID</sequence>